<reference evidence="1 2" key="1">
    <citation type="journal article" date="2024" name="Front. Microbiol.">
        <title>Novel thermophilic genera Geochorda gen. nov. and Carboxydochorda gen. nov. from the deep terrestrial subsurface reveal the ecophysiological diversity in the class Limnochordia.</title>
        <authorList>
            <person name="Karnachuk O.V."/>
            <person name="Lukina A.P."/>
            <person name="Avakyan M.R."/>
            <person name="Kadnikov V.V."/>
            <person name="Begmatov S."/>
            <person name="Beletsky A.V."/>
            <person name="Vlasova K.G."/>
            <person name="Novikov A.A."/>
            <person name="Shcherbakova V.A."/>
            <person name="Mardanov A.V."/>
            <person name="Ravin N.V."/>
        </authorList>
    </citation>
    <scope>NUCLEOTIDE SEQUENCE [LARGE SCALE GENOMIC DNA]</scope>
    <source>
        <strain evidence="1 2">L945</strain>
    </source>
</reference>
<proteinExistence type="predicted"/>
<dbReference type="InterPro" id="IPR029063">
    <property type="entry name" value="SAM-dependent_MTases_sf"/>
</dbReference>
<name>A0ABZ1BV16_9FIRM</name>
<dbReference type="EC" id="2.1.1.-" evidence="1"/>
<dbReference type="CDD" id="cd02440">
    <property type="entry name" value="AdoMet_MTases"/>
    <property type="match status" value="1"/>
</dbReference>
<evidence type="ECO:0000313" key="2">
    <source>
        <dbReference type="Proteomes" id="UP001332192"/>
    </source>
</evidence>
<dbReference type="Proteomes" id="UP001332192">
    <property type="component" value="Chromosome"/>
</dbReference>
<dbReference type="GO" id="GO:0032259">
    <property type="term" value="P:methylation"/>
    <property type="evidence" value="ECO:0007669"/>
    <property type="project" value="UniProtKB-KW"/>
</dbReference>
<dbReference type="RefSeq" id="WP_324715919.1">
    <property type="nucleotide sequence ID" value="NZ_CP141615.1"/>
</dbReference>
<dbReference type="Pfam" id="PF13489">
    <property type="entry name" value="Methyltransf_23"/>
    <property type="match status" value="1"/>
</dbReference>
<sequence length="223" mass="24919">MPIDWSYYTDRPDVRGLVRDSCRTILDLGCGPGLVGEALKRSRPCRVTGVEINREAAEEARRRIDEVIAGDIEQLVDALPARAYDCILAADVLEHLRDPWRVLRALRRCLAHGGYVVASVPNVAHWCVLKGLLEGDWVYQPQGLLDATHLRFFTRRGIVRLFESSGYRIQQMAPMVSPICGEVPAVILEGLRSAGFDADRVRDEATHWVYYVVAYPVADGEGS</sequence>
<accession>A0ABZ1BV16</accession>
<dbReference type="GO" id="GO:0008168">
    <property type="term" value="F:methyltransferase activity"/>
    <property type="evidence" value="ECO:0007669"/>
    <property type="project" value="UniProtKB-KW"/>
</dbReference>
<dbReference type="SUPFAM" id="SSF53335">
    <property type="entry name" value="S-adenosyl-L-methionine-dependent methyltransferases"/>
    <property type="match status" value="1"/>
</dbReference>
<keyword evidence="1" id="KW-0808">Transferase</keyword>
<organism evidence="1 2">
    <name type="scientific">Carboxydichorda subterranea</name>
    <dbReference type="NCBI Taxonomy" id="3109565"/>
    <lineage>
        <taxon>Bacteria</taxon>
        <taxon>Bacillati</taxon>
        <taxon>Bacillota</taxon>
        <taxon>Limnochordia</taxon>
        <taxon>Limnochordales</taxon>
        <taxon>Geochordaceae</taxon>
        <taxon>Carboxydichorda</taxon>
    </lineage>
</organism>
<evidence type="ECO:0000313" key="1">
    <source>
        <dbReference type="EMBL" id="WRP16647.1"/>
    </source>
</evidence>
<protein>
    <submittedName>
        <fullName evidence="1">Class I SAM-dependent methyltransferase</fullName>
        <ecNumber evidence="1">2.1.1.-</ecNumber>
    </submittedName>
</protein>
<gene>
    <name evidence="1" type="ORF">U7230_11175</name>
</gene>
<keyword evidence="2" id="KW-1185">Reference proteome</keyword>
<keyword evidence="1" id="KW-0489">Methyltransferase</keyword>
<dbReference type="Gene3D" id="3.40.50.150">
    <property type="entry name" value="Vaccinia Virus protein VP39"/>
    <property type="match status" value="1"/>
</dbReference>
<dbReference type="EMBL" id="CP141615">
    <property type="protein sequence ID" value="WRP16647.1"/>
    <property type="molecule type" value="Genomic_DNA"/>
</dbReference>
<dbReference type="PANTHER" id="PTHR43861">
    <property type="entry name" value="TRANS-ACONITATE 2-METHYLTRANSFERASE-RELATED"/>
    <property type="match status" value="1"/>
</dbReference>